<dbReference type="Pfam" id="PF01547">
    <property type="entry name" value="SBP_bac_1"/>
    <property type="match status" value="1"/>
</dbReference>
<dbReference type="Proteomes" id="UP000534286">
    <property type="component" value="Unassembled WGS sequence"/>
</dbReference>
<evidence type="ECO:0000313" key="1">
    <source>
        <dbReference type="EMBL" id="MBB4943368.1"/>
    </source>
</evidence>
<keyword evidence="2" id="KW-1185">Reference proteome</keyword>
<evidence type="ECO:0000313" key="2">
    <source>
        <dbReference type="Proteomes" id="UP000534286"/>
    </source>
</evidence>
<proteinExistence type="predicted"/>
<protein>
    <submittedName>
        <fullName evidence="1">Raffinose/stachyose/melibiose transport system substrate-binding protein</fullName>
    </submittedName>
</protein>
<dbReference type="RefSeq" id="WP_184759211.1">
    <property type="nucleotide sequence ID" value="NZ_BAABEK010000093.1"/>
</dbReference>
<comment type="caution">
    <text evidence="1">The sequence shown here is derived from an EMBL/GenBank/DDBJ whole genome shotgun (WGS) entry which is preliminary data.</text>
</comment>
<dbReference type="Gene3D" id="3.40.190.10">
    <property type="entry name" value="Periplasmic binding protein-like II"/>
    <property type="match status" value="2"/>
</dbReference>
<dbReference type="EMBL" id="JACHJU010000005">
    <property type="protein sequence ID" value="MBB4943368.1"/>
    <property type="molecule type" value="Genomic_DNA"/>
</dbReference>
<dbReference type="InterPro" id="IPR006059">
    <property type="entry name" value="SBP"/>
</dbReference>
<sequence length="400" mass="42198">MSTELTGKPVKLKLSYASVQPITPLAEGFTKLHPNVTFDLIETPFADYQTSLKLAMSSNDSPDIVQYSPAPMRAIVPAGLVLPLDDYAKAYGWRDQVSPSLLGILTSNKDATQYGTGNLYALPGAVQMVGVFYNKAVTEAAGITDEPKSLAEFEDDLATVKAKGVTPLAVPALATGGFQLWGALSNVMADPKVFSSWVYGEPGATLLNDPGFEKAAATVKKWADSGYMAKGVSAVADPDAITELTSGQRGYFLSGNWNAKELSEKLGDDLGFFPLPGETADQPALATGSGFPYSISAKSKNKDVAAAFLNYIISEKAAQGVYDGGFIPIQPIDGDPDKVKGEFVGAYKAVVDGGGITPFANWATSSIIDPLTAGIQGVISGNKTPKAFIQSLQADWESKR</sequence>
<name>A0A7W7S3U8_9ACTN</name>
<dbReference type="InterPro" id="IPR050490">
    <property type="entry name" value="Bact_solute-bd_prot1"/>
</dbReference>
<gene>
    <name evidence="1" type="ORF">FHR32_007768</name>
</gene>
<organism evidence="1 2">
    <name type="scientific">Streptosporangium album</name>
    <dbReference type="NCBI Taxonomy" id="47479"/>
    <lineage>
        <taxon>Bacteria</taxon>
        <taxon>Bacillati</taxon>
        <taxon>Actinomycetota</taxon>
        <taxon>Actinomycetes</taxon>
        <taxon>Streptosporangiales</taxon>
        <taxon>Streptosporangiaceae</taxon>
        <taxon>Streptosporangium</taxon>
    </lineage>
</organism>
<dbReference type="SUPFAM" id="SSF53850">
    <property type="entry name" value="Periplasmic binding protein-like II"/>
    <property type="match status" value="1"/>
</dbReference>
<reference evidence="1 2" key="1">
    <citation type="submission" date="2020-08" db="EMBL/GenBank/DDBJ databases">
        <title>Sequencing the genomes of 1000 actinobacteria strains.</title>
        <authorList>
            <person name="Klenk H.-P."/>
        </authorList>
    </citation>
    <scope>NUCLEOTIDE SEQUENCE [LARGE SCALE GENOMIC DNA]</scope>
    <source>
        <strain evidence="1 2">DSM 43023</strain>
    </source>
</reference>
<accession>A0A7W7S3U8</accession>
<dbReference type="AlphaFoldDB" id="A0A7W7S3U8"/>
<dbReference type="PANTHER" id="PTHR43649:SF14">
    <property type="entry name" value="BLR3389 PROTEIN"/>
    <property type="match status" value="1"/>
</dbReference>
<dbReference type="PANTHER" id="PTHR43649">
    <property type="entry name" value="ARABINOSE-BINDING PROTEIN-RELATED"/>
    <property type="match status" value="1"/>
</dbReference>